<evidence type="ECO:0000313" key="2">
    <source>
        <dbReference type="Proteomes" id="UP000789920"/>
    </source>
</evidence>
<protein>
    <submittedName>
        <fullName evidence="1">20777_t:CDS:1</fullName>
    </submittedName>
</protein>
<feature type="non-terminal residue" evidence="1">
    <location>
        <position position="1"/>
    </location>
</feature>
<sequence length="59" mass="6398">HDADCRSNCCIDGTCGCGCRERCDDETIICVPPDLTCTEDGFVVIMAQPAVKFGHSEFL</sequence>
<keyword evidence="2" id="KW-1185">Reference proteome</keyword>
<evidence type="ECO:0000313" key="1">
    <source>
        <dbReference type="EMBL" id="CAG8714614.1"/>
    </source>
</evidence>
<proteinExistence type="predicted"/>
<dbReference type="EMBL" id="CAJVQC010021687">
    <property type="protein sequence ID" value="CAG8714614.1"/>
    <property type="molecule type" value="Genomic_DNA"/>
</dbReference>
<accession>A0ACA9PLK0</accession>
<organism evidence="1 2">
    <name type="scientific">Racocetra persica</name>
    <dbReference type="NCBI Taxonomy" id="160502"/>
    <lineage>
        <taxon>Eukaryota</taxon>
        <taxon>Fungi</taxon>
        <taxon>Fungi incertae sedis</taxon>
        <taxon>Mucoromycota</taxon>
        <taxon>Glomeromycotina</taxon>
        <taxon>Glomeromycetes</taxon>
        <taxon>Diversisporales</taxon>
        <taxon>Gigasporaceae</taxon>
        <taxon>Racocetra</taxon>
    </lineage>
</organism>
<reference evidence="1" key="1">
    <citation type="submission" date="2021-06" db="EMBL/GenBank/DDBJ databases">
        <authorList>
            <person name="Kallberg Y."/>
            <person name="Tangrot J."/>
            <person name="Rosling A."/>
        </authorList>
    </citation>
    <scope>NUCLEOTIDE SEQUENCE</scope>
    <source>
        <strain evidence="1">MA461A</strain>
    </source>
</reference>
<feature type="non-terminal residue" evidence="1">
    <location>
        <position position="59"/>
    </location>
</feature>
<name>A0ACA9PLK0_9GLOM</name>
<dbReference type="Proteomes" id="UP000789920">
    <property type="component" value="Unassembled WGS sequence"/>
</dbReference>
<gene>
    <name evidence="1" type="ORF">RPERSI_LOCUS10792</name>
</gene>
<comment type="caution">
    <text evidence="1">The sequence shown here is derived from an EMBL/GenBank/DDBJ whole genome shotgun (WGS) entry which is preliminary data.</text>
</comment>